<dbReference type="Gramene" id="KJB59195">
    <property type="protein sequence ID" value="KJB59195"/>
    <property type="gene ID" value="B456_009G243900"/>
</dbReference>
<dbReference type="GO" id="GO:0000932">
    <property type="term" value="C:P-body"/>
    <property type="evidence" value="ECO:0007669"/>
    <property type="project" value="UniProtKB-SubCell"/>
</dbReference>
<name>A0A0D2UT63_GOSRA</name>
<evidence type="ECO:0000256" key="2">
    <source>
        <dbReference type="ARBA" id="ARBA00022723"/>
    </source>
</evidence>
<dbReference type="GO" id="GO:0000956">
    <property type="term" value="P:nuclear-transcribed mRNA catabolic process"/>
    <property type="evidence" value="ECO:0007669"/>
    <property type="project" value="UniProtKB-UniRule"/>
</dbReference>
<comment type="cofactor">
    <cofactor evidence="5">
        <name>Mg(2+)</name>
        <dbReference type="ChEBI" id="CHEBI:18420"/>
    </cofactor>
    <cofactor evidence="5">
        <name>Mn(2+)</name>
        <dbReference type="ChEBI" id="CHEBI:29035"/>
    </cofactor>
</comment>
<dbReference type="EMBL" id="CM001748">
    <property type="protein sequence ID" value="KJB59195.1"/>
    <property type="molecule type" value="Genomic_DNA"/>
</dbReference>
<proteinExistence type="inferred from homology"/>
<keyword evidence="5" id="KW-0269">Exonuclease</keyword>
<dbReference type="GO" id="GO:0003723">
    <property type="term" value="F:RNA binding"/>
    <property type="evidence" value="ECO:0007669"/>
    <property type="project" value="UniProtKB-KW"/>
</dbReference>
<keyword evidence="1 5" id="KW-0963">Cytoplasm</keyword>
<dbReference type="SUPFAM" id="SSF50249">
    <property type="entry name" value="Nucleic acid-binding proteins"/>
    <property type="match status" value="3"/>
</dbReference>
<evidence type="ECO:0000256" key="3">
    <source>
        <dbReference type="ARBA" id="ARBA00022842"/>
    </source>
</evidence>
<dbReference type="Proteomes" id="UP000032304">
    <property type="component" value="Chromosome 9"/>
</dbReference>
<feature type="region of interest" description="Disordered" evidence="6">
    <location>
        <begin position="1"/>
        <end position="87"/>
    </location>
</feature>
<keyword evidence="3 5" id="KW-0460">Magnesium</keyword>
<dbReference type="GO" id="GO:1990074">
    <property type="term" value="P:polyuridylation-dependent mRNA catabolic process"/>
    <property type="evidence" value="ECO:0007669"/>
    <property type="project" value="UniProtKB-UniRule"/>
</dbReference>
<keyword evidence="4 5" id="KW-0694">RNA-binding</keyword>
<dbReference type="Gene3D" id="2.40.50.700">
    <property type="match status" value="1"/>
</dbReference>
<dbReference type="HAMAP" id="MF_03045">
    <property type="entry name" value="DIS3L2"/>
    <property type="match status" value="1"/>
</dbReference>
<dbReference type="InterPro" id="IPR001900">
    <property type="entry name" value="RNase_II/R"/>
</dbReference>
<evidence type="ECO:0000256" key="4">
    <source>
        <dbReference type="ARBA" id="ARBA00022884"/>
    </source>
</evidence>
<feature type="compositionally biased region" description="Polar residues" evidence="6">
    <location>
        <begin position="62"/>
        <end position="87"/>
    </location>
</feature>
<accession>A0A0D2UT63</accession>
<dbReference type="Pfam" id="PF00773">
    <property type="entry name" value="RNB"/>
    <property type="match status" value="2"/>
</dbReference>
<feature type="compositionally biased region" description="Low complexity" evidence="6">
    <location>
        <begin position="1"/>
        <end position="14"/>
    </location>
</feature>
<comment type="similarity">
    <text evidence="5">Belongs to the RNR ribonuclease family. DIS3L2 subfamily.</text>
</comment>
<keyword evidence="2 5" id="KW-0479">Metal-binding</keyword>
<dbReference type="GO" id="GO:0000175">
    <property type="term" value="F:3'-5'-RNA exonuclease activity"/>
    <property type="evidence" value="ECO:0007669"/>
    <property type="project" value="UniProtKB-UniRule"/>
</dbReference>
<gene>
    <name evidence="8" type="ORF">B456_009G243900</name>
</gene>
<dbReference type="InterPro" id="IPR022966">
    <property type="entry name" value="RNase_II/R_CS"/>
</dbReference>
<feature type="binding site" evidence="5">
    <location>
        <position position="508"/>
    </location>
    <ligand>
        <name>Mg(2+)</name>
        <dbReference type="ChEBI" id="CHEBI:18420"/>
    </ligand>
</feature>
<protein>
    <recommendedName>
        <fullName evidence="5">DIS3-like exonuclease 2</fullName>
        <ecNumber evidence="5">3.1.13.-</ecNumber>
    </recommendedName>
</protein>
<keyword evidence="5" id="KW-0540">Nuclease</keyword>
<dbReference type="SMART" id="SM00955">
    <property type="entry name" value="RNB"/>
    <property type="match status" value="1"/>
</dbReference>
<sequence length="1033" mass="115094">MRRGSGVVESSVIVERVDDVDKEKKKKRRSNRRSKHNSAFNSVNEARGETSDSLKSDDKTKNFVSSMGYSSSKQGLEMTSNEQTTSNVGFSSMPTMHINERVGSACDDTAVDVGGSIYSNSCPESIAYPGSSKLCTDGFLPFHQFEGSFRKKLFAPYWPMEAVNEALEKGEAFKALFRVNAHNRLEAYCKIDGVPTDVLVNGMYSQNRAVEGDIVVIKVDPLGLWTKMKGSNGSSNNSTVVEDCNLVQEVNGLADNSEKGKGKVDANCEHSDGRSGVLPDKGFYDATQVTRTAAYNYVNGHHQYGSESLHVGLLPGQNQGMNSVDQLASMTIRYPLKRPTAKVVAIVEKSLRRNAIVGFLNVKPWFSYLELNRKDAKKNSVILDHEYVTLTPTDPRFPKMVVFVRDLPVSIKKRLEDGDITIETELLAAQIEDWSAESSFPCARVSHSFGRGSDLEPQINAILYENAIHCADFSPQVLSCLPSTPWEIPSKEIQTRRDLRDVCVFTIDPPTASDLDDALSVEKLSKDTFRVGVHIADVSYFVLPNTALDVEARYRSTSVYLLQRKIQMLPSLLSEELGSLNPGVDRLSFSMFWELNSMGDVLDRWIGRTVIRSCCKLSYRHAQDFIQDGVPYDSNLIERMDSNFLVEEFMLLANTTAAEIISRAFPDSALLRRHPEPNMRKLKEFEAFCRKHGLALDTSSSGQFHQSLEKLREKLKGDSVFFDILISYASKPMQLASYFCSGNLKDNLNDWGHYGLAVPLYTHCTSPLRRYPDIVVHRTLAAVIEAEELCMKHRRVLKCTDGKVSKHCFTGIYFDKEAADSPQGQEALSNAALKHGIPSPDLLGDVAAYCNERKLASRHAEDACEKLYMWVLLKRREILLSDARVLGLGPRFMSVYIQKLAIERRIYYDEVEGLTVEWLESTSTLVLSLAGHKRLFKRGGPGNYMALGNAAWVVNPYDLSAETGIDDCDATRMANGEVALSDSEPNSKPWVDPGAFPLTVRMLSTIPVALYAIGGDDGPLEIGVRLYMSSYLK</sequence>
<evidence type="ECO:0000313" key="8">
    <source>
        <dbReference type="EMBL" id="KJB59195.1"/>
    </source>
</evidence>
<dbReference type="InterPro" id="IPR041505">
    <property type="entry name" value="Dis3_CSD2"/>
</dbReference>
<feature type="binding site" evidence="5">
    <location>
        <position position="517"/>
    </location>
    <ligand>
        <name>Mg(2+)</name>
        <dbReference type="ChEBI" id="CHEBI:18420"/>
    </ligand>
</feature>
<keyword evidence="5" id="KW-0378">Hydrolase</keyword>
<feature type="domain" description="RNB" evidence="7">
    <location>
        <begin position="496"/>
        <end position="786"/>
    </location>
</feature>
<keyword evidence="9" id="KW-1185">Reference proteome</keyword>
<dbReference type="Gene3D" id="2.40.50.690">
    <property type="match status" value="1"/>
</dbReference>
<dbReference type="InterPro" id="IPR028591">
    <property type="entry name" value="DIS3L2"/>
</dbReference>
<feature type="compositionally biased region" description="Basic residues" evidence="6">
    <location>
        <begin position="24"/>
        <end position="36"/>
    </location>
</feature>
<dbReference type="EC" id="3.1.13.-" evidence="5"/>
<keyword evidence="5" id="KW-0464">Manganese</keyword>
<dbReference type="InterPro" id="IPR012340">
    <property type="entry name" value="NA-bd_OB-fold"/>
</dbReference>
<dbReference type="PANTHER" id="PTHR23355">
    <property type="entry name" value="RIBONUCLEASE"/>
    <property type="match status" value="1"/>
</dbReference>
<dbReference type="PANTHER" id="PTHR23355:SF9">
    <property type="entry name" value="DIS3-LIKE EXONUCLEASE 2"/>
    <property type="match status" value="1"/>
</dbReference>
<organism evidence="8 9">
    <name type="scientific">Gossypium raimondii</name>
    <name type="common">Peruvian cotton</name>
    <name type="synonym">Gossypium klotzschianum subsp. raimondii</name>
    <dbReference type="NCBI Taxonomy" id="29730"/>
    <lineage>
        <taxon>Eukaryota</taxon>
        <taxon>Viridiplantae</taxon>
        <taxon>Streptophyta</taxon>
        <taxon>Embryophyta</taxon>
        <taxon>Tracheophyta</taxon>
        <taxon>Spermatophyta</taxon>
        <taxon>Magnoliopsida</taxon>
        <taxon>eudicotyledons</taxon>
        <taxon>Gunneridae</taxon>
        <taxon>Pentapetalae</taxon>
        <taxon>rosids</taxon>
        <taxon>malvids</taxon>
        <taxon>Malvales</taxon>
        <taxon>Malvaceae</taxon>
        <taxon>Malvoideae</taxon>
        <taxon>Gossypium</taxon>
    </lineage>
</organism>
<feature type="compositionally biased region" description="Basic and acidic residues" evidence="6">
    <location>
        <begin position="46"/>
        <end position="61"/>
    </location>
</feature>
<evidence type="ECO:0000256" key="5">
    <source>
        <dbReference type="HAMAP-Rule" id="MF_03045"/>
    </source>
</evidence>
<dbReference type="InterPro" id="IPR050180">
    <property type="entry name" value="RNR_Ribonuclease"/>
</dbReference>
<evidence type="ECO:0000313" key="9">
    <source>
        <dbReference type="Proteomes" id="UP000032304"/>
    </source>
</evidence>
<dbReference type="GO" id="GO:0046872">
    <property type="term" value="F:metal ion binding"/>
    <property type="evidence" value="ECO:0007669"/>
    <property type="project" value="UniProtKB-KW"/>
</dbReference>
<comment type="subcellular location">
    <subcellularLocation>
        <location evidence="5">Cytoplasm</location>
    </subcellularLocation>
    <subcellularLocation>
        <location evidence="5">Cytoplasm</location>
        <location evidence="5">P-body</location>
    </subcellularLocation>
</comment>
<dbReference type="AlphaFoldDB" id="A0A0D2UT63"/>
<dbReference type="PROSITE" id="PS01175">
    <property type="entry name" value="RIBONUCLEASE_II"/>
    <property type="match status" value="1"/>
</dbReference>
<feature type="site" description="Important for catalytic activity" evidence="5">
    <location>
        <position position="516"/>
    </location>
</feature>
<evidence type="ECO:0000256" key="6">
    <source>
        <dbReference type="SAM" id="MobiDB-lite"/>
    </source>
</evidence>
<dbReference type="Pfam" id="PF17849">
    <property type="entry name" value="OB_Dis3"/>
    <property type="match status" value="1"/>
</dbReference>
<evidence type="ECO:0000259" key="7">
    <source>
        <dbReference type="SMART" id="SM00955"/>
    </source>
</evidence>
<evidence type="ECO:0000256" key="1">
    <source>
        <dbReference type="ARBA" id="ARBA00022490"/>
    </source>
</evidence>
<reference evidence="8 9" key="1">
    <citation type="journal article" date="2012" name="Nature">
        <title>Repeated polyploidization of Gossypium genomes and the evolution of spinnable cotton fibres.</title>
        <authorList>
            <person name="Paterson A.H."/>
            <person name="Wendel J.F."/>
            <person name="Gundlach H."/>
            <person name="Guo H."/>
            <person name="Jenkins J."/>
            <person name="Jin D."/>
            <person name="Llewellyn D."/>
            <person name="Showmaker K.C."/>
            <person name="Shu S."/>
            <person name="Udall J."/>
            <person name="Yoo M.J."/>
            <person name="Byers R."/>
            <person name="Chen W."/>
            <person name="Doron-Faigenboim A."/>
            <person name="Duke M.V."/>
            <person name="Gong L."/>
            <person name="Grimwood J."/>
            <person name="Grover C."/>
            <person name="Grupp K."/>
            <person name="Hu G."/>
            <person name="Lee T.H."/>
            <person name="Li J."/>
            <person name="Lin L."/>
            <person name="Liu T."/>
            <person name="Marler B.S."/>
            <person name="Page J.T."/>
            <person name="Roberts A.W."/>
            <person name="Romanel E."/>
            <person name="Sanders W.S."/>
            <person name="Szadkowski E."/>
            <person name="Tan X."/>
            <person name="Tang H."/>
            <person name="Xu C."/>
            <person name="Wang J."/>
            <person name="Wang Z."/>
            <person name="Zhang D."/>
            <person name="Zhang L."/>
            <person name="Ashrafi H."/>
            <person name="Bedon F."/>
            <person name="Bowers J.E."/>
            <person name="Brubaker C.L."/>
            <person name="Chee P.W."/>
            <person name="Das S."/>
            <person name="Gingle A.R."/>
            <person name="Haigler C.H."/>
            <person name="Harker D."/>
            <person name="Hoffmann L.V."/>
            <person name="Hovav R."/>
            <person name="Jones D.C."/>
            <person name="Lemke C."/>
            <person name="Mansoor S."/>
            <person name="ur Rahman M."/>
            <person name="Rainville L.N."/>
            <person name="Rambani A."/>
            <person name="Reddy U.K."/>
            <person name="Rong J.K."/>
            <person name="Saranga Y."/>
            <person name="Scheffler B.E."/>
            <person name="Scheffler J.A."/>
            <person name="Stelly D.M."/>
            <person name="Triplett B.A."/>
            <person name="Van Deynze A."/>
            <person name="Vaslin M.F."/>
            <person name="Waghmare V.N."/>
            <person name="Walford S.A."/>
            <person name="Wright R.J."/>
            <person name="Zaki E.A."/>
            <person name="Zhang T."/>
            <person name="Dennis E.S."/>
            <person name="Mayer K.F."/>
            <person name="Peterson D.G."/>
            <person name="Rokhsar D.S."/>
            <person name="Wang X."/>
            <person name="Schmutz J."/>
        </authorList>
    </citation>
    <scope>NUCLEOTIDE SEQUENCE [LARGE SCALE GENOMIC DNA]</scope>
</reference>
<dbReference type="FunFam" id="2.40.50.690:FF:000007">
    <property type="entry name" value="DIS3-like exonuclease 2"/>
    <property type="match status" value="1"/>
</dbReference>
<comment type="function">
    <text evidence="5">3'-5'-exoribonuclease that specifically recognizes RNAs polyuridylated at their 3' end and mediates their degradation. Component of an exosome-independent RNA degradation pathway that mediates degradation of cytoplasmic mRNAs that have been deadenylated and subsequently uridylated at their 3'.</text>
</comment>